<keyword evidence="10" id="KW-1185">Reference proteome</keyword>
<dbReference type="Gene3D" id="1.10.510.10">
    <property type="entry name" value="Transferase(Phosphotransferase) domain 1"/>
    <property type="match status" value="1"/>
</dbReference>
<evidence type="ECO:0000256" key="5">
    <source>
        <dbReference type="ARBA" id="ARBA00022777"/>
    </source>
</evidence>
<feature type="compositionally biased region" description="Polar residues" evidence="8">
    <location>
        <begin position="652"/>
        <end position="661"/>
    </location>
</feature>
<dbReference type="Proteomes" id="UP000515154">
    <property type="component" value="Linkage group LG2"/>
</dbReference>
<keyword evidence="4 7" id="KW-0547">Nucleotide-binding</keyword>
<evidence type="ECO:0000256" key="8">
    <source>
        <dbReference type="SAM" id="MobiDB-lite"/>
    </source>
</evidence>
<evidence type="ECO:0000313" key="10">
    <source>
        <dbReference type="Proteomes" id="UP000515154"/>
    </source>
</evidence>
<organism evidence="10 11">
    <name type="scientific">Octopus sinensis</name>
    <name type="common">East Asian common octopus</name>
    <dbReference type="NCBI Taxonomy" id="2607531"/>
    <lineage>
        <taxon>Eukaryota</taxon>
        <taxon>Metazoa</taxon>
        <taxon>Spiralia</taxon>
        <taxon>Lophotrochozoa</taxon>
        <taxon>Mollusca</taxon>
        <taxon>Cephalopoda</taxon>
        <taxon>Coleoidea</taxon>
        <taxon>Octopodiformes</taxon>
        <taxon>Octopoda</taxon>
        <taxon>Incirrata</taxon>
        <taxon>Octopodidae</taxon>
        <taxon>Octopus</taxon>
    </lineage>
</organism>
<dbReference type="GO" id="GO:0005524">
    <property type="term" value="F:ATP binding"/>
    <property type="evidence" value="ECO:0007669"/>
    <property type="project" value="UniProtKB-UniRule"/>
</dbReference>
<reference evidence="11" key="1">
    <citation type="submission" date="2025-08" db="UniProtKB">
        <authorList>
            <consortium name="RefSeq"/>
        </authorList>
    </citation>
    <scope>IDENTIFICATION</scope>
</reference>
<gene>
    <name evidence="11" type="primary">LOC115228830</name>
</gene>
<dbReference type="InterPro" id="IPR011009">
    <property type="entry name" value="Kinase-like_dom_sf"/>
</dbReference>
<dbReference type="InterPro" id="IPR050538">
    <property type="entry name" value="MAP_kinase_kinase_kinase"/>
</dbReference>
<dbReference type="InterPro" id="IPR008271">
    <property type="entry name" value="Ser/Thr_kinase_AS"/>
</dbReference>
<evidence type="ECO:0000256" key="2">
    <source>
        <dbReference type="ARBA" id="ARBA00022527"/>
    </source>
</evidence>
<evidence type="ECO:0000256" key="7">
    <source>
        <dbReference type="PROSITE-ProRule" id="PRU10141"/>
    </source>
</evidence>
<dbReference type="KEGG" id="osn:115228830"/>
<keyword evidence="2" id="KW-0723">Serine/threonine-protein kinase</keyword>
<sequence>MPQMSEFNTVDETNCSEEHFYDRSRKANQGSWNKQFLELGLPSFRSSYLFLLRVLLDVVYECMRLRLDQRPMGEPSALSVRQLIRECKDVLKGAVQMKKYYLSMVSTTVWDSDPSKIEDVMDLEKYDDHMKRVLEVYFNYLQNWMNNLQNLPDASQSLKNTLEEEWAFTKSICPFVIGGEAEAGKRFSALASGLLSSIADFLENGVDEFYTKGNESEEETVCKENGHDKEGERDMKEVKTTSSHAINNAELETNPDDTALDKSTDDEAYHKDKVLKLRHRIQQTFRDSKNLFREGRERTSKALGFAKMLRNDLELAASYKMNVSKVEIISKLEEMKHVLVSVPLSLSYLIFIPERILKNQKLILQLLNVTCGKEDCYSHTDPTHDQDINRGYLLMLQCDNDVNKQSWKGSTVHVDATAQTAIALSHIAVDSLMLVVTHSSVLYAIQEEFSKLMDTTVEVFQEQISCHQAISESLAELKATAMHLRQNISSTLLQLKEKLYFVEINKMDTKERNHLLGLYCVTIIKGYNFGFEYHRELQRLVSDEQKIELGKCMISFAREWMNFISEKWEKGRGRRPTWANQGLEFLVSVCDPKIMELLPESEISVFISEIKSCLDHIVGRSSTVRSPTSGSATSPDVYGYTRFPSVEESRPSAGSSDSLSTLAAKDRHSRSAHILQSINNLENKRNKKLQKSHIIGYITNKTSDLDLRIRVRRVNFRWQRGIKIGEGTFGKVYTAVNVDTGELMAMKEMKLKPTNKMRNPLKELVEEMNNLEGISHPNLVKYYGAEVQKDEMIIFMEYCDRGTIKEASKLGLPESIIRLYTREILKALCHLHENGIIHRDLKGANVFLTSDGAVKLGDFGCSVKLKSHSTIPGEISDLVGTTAYMAPEVFTRNDSEGHGRAADIWSLGCVVYEMSTGKQPWYDQHPYQIMFLVGLGNVPPIPENLSREGKEFLKHCFEMEPSRRPCTIDLLNHPFPKVSDEDMNL</sequence>
<evidence type="ECO:0000256" key="4">
    <source>
        <dbReference type="ARBA" id="ARBA00022741"/>
    </source>
</evidence>
<accession>A0A6P7TZ14</accession>
<dbReference type="GO" id="GO:0004674">
    <property type="term" value="F:protein serine/threonine kinase activity"/>
    <property type="evidence" value="ECO:0007669"/>
    <property type="project" value="UniProtKB-KW"/>
</dbReference>
<dbReference type="AlphaFoldDB" id="A0A6P7TZ14"/>
<feature type="region of interest" description="Disordered" evidence="8">
    <location>
        <begin position="213"/>
        <end position="263"/>
    </location>
</feature>
<feature type="compositionally biased region" description="Basic and acidic residues" evidence="8">
    <location>
        <begin position="220"/>
        <end position="239"/>
    </location>
</feature>
<dbReference type="PROSITE" id="PS50011">
    <property type="entry name" value="PROTEIN_KINASE_DOM"/>
    <property type="match status" value="1"/>
</dbReference>
<evidence type="ECO:0000256" key="6">
    <source>
        <dbReference type="ARBA" id="ARBA00022840"/>
    </source>
</evidence>
<dbReference type="GO" id="GO:0000165">
    <property type="term" value="P:MAPK cascade"/>
    <property type="evidence" value="ECO:0007669"/>
    <property type="project" value="InterPro"/>
</dbReference>
<dbReference type="Pfam" id="PF00069">
    <property type="entry name" value="Pkinase"/>
    <property type="match status" value="1"/>
</dbReference>
<feature type="domain" description="Protein kinase" evidence="9">
    <location>
        <begin position="718"/>
        <end position="976"/>
    </location>
</feature>
<evidence type="ECO:0000313" key="11">
    <source>
        <dbReference type="RefSeq" id="XP_029655165.1"/>
    </source>
</evidence>
<keyword evidence="3" id="KW-0808">Transferase</keyword>
<feature type="region of interest" description="Disordered" evidence="8">
    <location>
        <begin position="646"/>
        <end position="667"/>
    </location>
</feature>
<proteinExistence type="inferred from homology"/>
<dbReference type="InterPro" id="IPR017441">
    <property type="entry name" value="Protein_kinase_ATP_BS"/>
</dbReference>
<dbReference type="SUPFAM" id="SSF56112">
    <property type="entry name" value="Protein kinase-like (PK-like)"/>
    <property type="match status" value="1"/>
</dbReference>
<dbReference type="InterPro" id="IPR000719">
    <property type="entry name" value="Prot_kinase_dom"/>
</dbReference>
<keyword evidence="5 11" id="KW-0418">Kinase</keyword>
<keyword evidence="6 7" id="KW-0067">ATP-binding</keyword>
<evidence type="ECO:0000256" key="3">
    <source>
        <dbReference type="ARBA" id="ARBA00022679"/>
    </source>
</evidence>
<dbReference type="PROSITE" id="PS00108">
    <property type="entry name" value="PROTEIN_KINASE_ST"/>
    <property type="match status" value="1"/>
</dbReference>
<name>A0A6P7TZ14_9MOLL</name>
<dbReference type="PROSITE" id="PS00107">
    <property type="entry name" value="PROTEIN_KINASE_ATP"/>
    <property type="match status" value="1"/>
</dbReference>
<dbReference type="PANTHER" id="PTHR48016">
    <property type="entry name" value="MAP KINASE KINASE KINASE SSK2-RELATED-RELATED"/>
    <property type="match status" value="1"/>
</dbReference>
<protein>
    <submittedName>
        <fullName evidence="11">Mitogen-activated protein kinase kinase kinase 4 isoform X1</fullName>
    </submittedName>
</protein>
<feature type="binding site" evidence="7">
    <location>
        <position position="747"/>
    </location>
    <ligand>
        <name>ATP</name>
        <dbReference type="ChEBI" id="CHEBI:30616"/>
    </ligand>
</feature>
<evidence type="ECO:0000259" key="9">
    <source>
        <dbReference type="PROSITE" id="PS50011"/>
    </source>
</evidence>
<evidence type="ECO:0000256" key="1">
    <source>
        <dbReference type="ARBA" id="ARBA00006529"/>
    </source>
</evidence>
<dbReference type="PANTHER" id="PTHR48016:SF32">
    <property type="entry name" value="MITOGEN-ACTIVATED PROTEIN KINASE KINASE KINASE 4"/>
    <property type="match status" value="1"/>
</dbReference>
<dbReference type="InterPro" id="IPR045801">
    <property type="entry name" value="MEKK4_N"/>
</dbReference>
<comment type="similarity">
    <text evidence="1">Belongs to the protein kinase superfamily. STE Ser/Thr protein kinase family. MAP kinase kinase kinase subfamily.</text>
</comment>
<dbReference type="SMART" id="SM00220">
    <property type="entry name" value="S_TKc"/>
    <property type="match status" value="1"/>
</dbReference>
<dbReference type="RefSeq" id="XP_029655165.1">
    <property type="nucleotide sequence ID" value="XM_029799305.2"/>
</dbReference>
<dbReference type="Pfam" id="PF19431">
    <property type="entry name" value="MEKK4_N"/>
    <property type="match status" value="2"/>
</dbReference>